<dbReference type="RefSeq" id="WP_053946240.1">
    <property type="nucleotide sequence ID" value="NZ_CP012622.1"/>
</dbReference>
<evidence type="ECO:0000313" key="16">
    <source>
        <dbReference type="EMBL" id="ALD66482.1"/>
    </source>
</evidence>
<keyword evidence="2" id="KW-0813">Transport</keyword>
<dbReference type="InterPro" id="IPR001127">
    <property type="entry name" value="PTS_EIIA_1_perm"/>
</dbReference>
<dbReference type="SUPFAM" id="SSF51261">
    <property type="entry name" value="Duplicated hybrid motif"/>
    <property type="match status" value="1"/>
</dbReference>
<dbReference type="GO" id="GO:0008982">
    <property type="term" value="F:protein-N(PI)-phosphohistidine-sugar phosphotransferase activity"/>
    <property type="evidence" value="ECO:0007669"/>
    <property type="project" value="InterPro"/>
</dbReference>
<dbReference type="InterPro" id="IPR001996">
    <property type="entry name" value="PTS_IIB_1"/>
</dbReference>
<keyword evidence="4" id="KW-0762">Sugar transport</keyword>
<dbReference type="STRING" id="362837.SCANT_v1c05760"/>
<feature type="active site" description="Phosphocysteine intermediate; for EIIB activity" evidence="11">
    <location>
        <position position="203"/>
    </location>
</feature>
<feature type="transmembrane region" description="Helical" evidence="12">
    <location>
        <begin position="589"/>
        <end position="608"/>
    </location>
</feature>
<evidence type="ECO:0000256" key="7">
    <source>
        <dbReference type="ARBA" id="ARBA00022692"/>
    </source>
</evidence>
<evidence type="ECO:0000259" key="14">
    <source>
        <dbReference type="PROSITE" id="PS51098"/>
    </source>
</evidence>
<feature type="transmembrane region" description="Helical" evidence="12">
    <location>
        <begin position="615"/>
        <end position="634"/>
    </location>
</feature>
<evidence type="ECO:0000256" key="9">
    <source>
        <dbReference type="ARBA" id="ARBA00022989"/>
    </source>
</evidence>
<dbReference type="InterPro" id="IPR018113">
    <property type="entry name" value="PTrfase_EIIB_Cys"/>
</dbReference>
<dbReference type="PROSITE" id="PS51093">
    <property type="entry name" value="PTS_EIIA_TYPE_1"/>
    <property type="match status" value="1"/>
</dbReference>
<feature type="transmembrane region" description="Helical" evidence="12">
    <location>
        <begin position="334"/>
        <end position="357"/>
    </location>
</feature>
<dbReference type="InterPro" id="IPR050558">
    <property type="entry name" value="PTS_Sugar-Specific_Components"/>
</dbReference>
<protein>
    <submittedName>
        <fullName evidence="16">PTS system, beta-glucoside-specific IIABC component</fullName>
    </submittedName>
</protein>
<evidence type="ECO:0000259" key="13">
    <source>
        <dbReference type="PROSITE" id="PS51093"/>
    </source>
</evidence>
<sequence>MQKKILNVYAVCDGVIDLIENIDDKVFKNNSLGIGYFISATSNEIYNPIENANVDLIFETNHGLFLKQNNLNSSIMINMCLDFELEDSKYFKIVKEQDDKLKNFEKIAKVNLEYLKVVHKNTNIAVVINDESNRLNWTFKPYFTGPTKVKKGQLIGTFESILEPEREIEVDKYFKTSSNWDLLARRVIELVGRKANYSNSYNCSTRLRFKIKDKSLVDINSLQEISQIKAVVWKNNELQLILGKNVYKLYNALKIIENSGEFDLLANRKMSFKKRMLVVISSISMPLIPIMIGSGIIMAFVGVLQISKIMPDIVLKMPESGLKPGQEFIKETNVLWAILYVISNTPLRFMGVLAGLSAARYFKLNMYIAMSISIILGSPLIFGDGGPIGFGYTWDLFKTGISPNDPVWSGLSSIKIMPQGARIIVVILAIIITKKVDNWIATWVPKSLELILKSALTLLISALITFFIIGPIWYIFEQLIAVGLRFVTAAPLGIGTGIYALIWQPLVVIGMHSAVGQISQMQVLTDGVSYLTPGGEFSVWGQVGAVVAVIIISKNGSTKREARSTVITGFFGVPAPIVYGINLPKVRPFIAGTLGAFFAGCLSNMLSVSQRVGTGLGVFSFFGFFSNPINPEIVTVELLPNALNGFYNILCCMLSVALALMFTIFMYKERSLENNIIKKNNIKLIKIINLSNSNLSTEDKQKIVNILKTEENFFTKEEVIKIKKIERLLIESLKYKINREILFDKENKIKEKLFEQGSILINKGKIVKAKAIMEKHKKVFFEIKKEDLQMKIQQLDKKMVDKLEWLNQAIKKKEEIIINNLNELENYFSLEDFNSIKLLYKNSINDLKITYKLSNPIDVKITLNKIIKKISQQNNVNKKANKIIG</sequence>
<keyword evidence="17" id="KW-1185">Reference proteome</keyword>
<reference evidence="16 17" key="1">
    <citation type="journal article" date="2015" name="Genome Announc.">
        <title>Complete Genome Sequence of Spiroplasma cantharicola CC-1T (DSM 21588), a Bacterium Isolated from Soldier Beetle (Cantharis carolinus).</title>
        <authorList>
            <person name="Lo W.S."/>
            <person name="Liu P.Y."/>
            <person name="Kuo C.H."/>
        </authorList>
    </citation>
    <scope>NUCLEOTIDE SEQUENCE [LARGE SCALE GENOMIC DNA]</scope>
    <source>
        <strain evidence="16 17">CC-1</strain>
    </source>
</reference>
<evidence type="ECO:0000256" key="5">
    <source>
        <dbReference type="ARBA" id="ARBA00022679"/>
    </source>
</evidence>
<dbReference type="KEGG" id="scj:SCANT_v1c05760"/>
<gene>
    <name evidence="16" type="ORF">SCANT_v1c05760</name>
</gene>
<keyword evidence="8" id="KW-0418">Kinase</keyword>
<evidence type="ECO:0000256" key="4">
    <source>
        <dbReference type="ARBA" id="ARBA00022597"/>
    </source>
</evidence>
<dbReference type="OrthoDB" id="400707at2"/>
<dbReference type="Pfam" id="PF00367">
    <property type="entry name" value="PTS_EIIB"/>
    <property type="match status" value="1"/>
</dbReference>
<dbReference type="InterPro" id="IPR003352">
    <property type="entry name" value="PTS_EIIC"/>
</dbReference>
<feature type="transmembrane region" description="Helical" evidence="12">
    <location>
        <begin position="482"/>
        <end position="502"/>
    </location>
</feature>
<feature type="transmembrane region" description="Helical" evidence="12">
    <location>
        <begin position="454"/>
        <end position="476"/>
    </location>
</feature>
<dbReference type="InterPro" id="IPR036878">
    <property type="entry name" value="Glu_permease_IIB"/>
</dbReference>
<evidence type="ECO:0000256" key="10">
    <source>
        <dbReference type="ARBA" id="ARBA00023136"/>
    </source>
</evidence>
<evidence type="ECO:0000256" key="1">
    <source>
        <dbReference type="ARBA" id="ARBA00004651"/>
    </source>
</evidence>
<evidence type="ECO:0000313" key="17">
    <source>
        <dbReference type="Proteomes" id="UP000063919"/>
    </source>
</evidence>
<dbReference type="GO" id="GO:0009401">
    <property type="term" value="P:phosphoenolpyruvate-dependent sugar phosphotransferase system"/>
    <property type="evidence" value="ECO:0007669"/>
    <property type="project" value="UniProtKB-KW"/>
</dbReference>
<keyword evidence="7 12" id="KW-0812">Transmembrane</keyword>
<evidence type="ECO:0000256" key="3">
    <source>
        <dbReference type="ARBA" id="ARBA00022475"/>
    </source>
</evidence>
<dbReference type="Pfam" id="PF02378">
    <property type="entry name" value="PTS_EIIC"/>
    <property type="match status" value="1"/>
</dbReference>
<feature type="domain" description="PTS EIIA type-1" evidence="13">
    <location>
        <begin position="24"/>
        <end position="130"/>
    </location>
</feature>
<feature type="transmembrane region" description="Helical" evidence="12">
    <location>
        <begin position="564"/>
        <end position="583"/>
    </location>
</feature>
<dbReference type="Gene3D" id="2.70.70.10">
    <property type="entry name" value="Glucose Permease (Domain IIA)"/>
    <property type="match status" value="1"/>
</dbReference>
<feature type="transmembrane region" description="Helical" evidence="12">
    <location>
        <begin position="364"/>
        <end position="382"/>
    </location>
</feature>
<dbReference type="PANTHER" id="PTHR30175">
    <property type="entry name" value="PHOSPHOTRANSFERASE SYSTEM TRANSPORT PROTEIN"/>
    <property type="match status" value="1"/>
</dbReference>
<dbReference type="InterPro" id="IPR011055">
    <property type="entry name" value="Dup_hybrid_motif"/>
</dbReference>
<feature type="domain" description="PTS EIIB type-1" evidence="14">
    <location>
        <begin position="181"/>
        <end position="263"/>
    </location>
</feature>
<keyword evidence="10 12" id="KW-0472">Membrane</keyword>
<dbReference type="PROSITE" id="PS51103">
    <property type="entry name" value="PTS_EIIC_TYPE_1"/>
    <property type="match status" value="1"/>
</dbReference>
<keyword evidence="6" id="KW-0598">Phosphotransferase system</keyword>
<dbReference type="GO" id="GO:0090589">
    <property type="term" value="F:protein-phosphocysteine-trehalose phosphotransferase system transporter activity"/>
    <property type="evidence" value="ECO:0007669"/>
    <property type="project" value="TreeGrafter"/>
</dbReference>
<feature type="transmembrane region" description="Helical" evidence="12">
    <location>
        <begin position="646"/>
        <end position="667"/>
    </location>
</feature>
<keyword evidence="3" id="KW-1003">Cell membrane</keyword>
<evidence type="ECO:0000256" key="8">
    <source>
        <dbReference type="ARBA" id="ARBA00022777"/>
    </source>
</evidence>
<dbReference type="Proteomes" id="UP000063919">
    <property type="component" value="Chromosome"/>
</dbReference>
<dbReference type="PROSITE" id="PS51098">
    <property type="entry name" value="PTS_EIIB_TYPE_1"/>
    <property type="match status" value="1"/>
</dbReference>
<evidence type="ECO:0000256" key="12">
    <source>
        <dbReference type="SAM" id="Phobius"/>
    </source>
</evidence>
<dbReference type="Gene3D" id="3.30.1360.60">
    <property type="entry name" value="Glucose permease domain IIB"/>
    <property type="match status" value="1"/>
</dbReference>
<dbReference type="GO" id="GO:0016301">
    <property type="term" value="F:kinase activity"/>
    <property type="evidence" value="ECO:0007669"/>
    <property type="project" value="UniProtKB-KW"/>
</dbReference>
<dbReference type="SUPFAM" id="SSF55604">
    <property type="entry name" value="Glucose permease domain IIB"/>
    <property type="match status" value="1"/>
</dbReference>
<dbReference type="PROSITE" id="PS01035">
    <property type="entry name" value="PTS_EIIB_TYPE_1_CYS"/>
    <property type="match status" value="1"/>
</dbReference>
<organism evidence="16 17">
    <name type="scientific">Spiroplasma cantharicola</name>
    <dbReference type="NCBI Taxonomy" id="362837"/>
    <lineage>
        <taxon>Bacteria</taxon>
        <taxon>Bacillati</taxon>
        <taxon>Mycoplasmatota</taxon>
        <taxon>Mollicutes</taxon>
        <taxon>Entomoplasmatales</taxon>
        <taxon>Spiroplasmataceae</taxon>
        <taxon>Spiroplasma</taxon>
    </lineage>
</organism>
<dbReference type="AlphaFoldDB" id="A0A0M4KEN1"/>
<feature type="transmembrane region" description="Helical" evidence="12">
    <location>
        <begin position="277"/>
        <end position="301"/>
    </location>
</feature>
<dbReference type="Pfam" id="PF00358">
    <property type="entry name" value="PTS_EIIA_1"/>
    <property type="match status" value="1"/>
</dbReference>
<comment type="subcellular location">
    <subcellularLocation>
        <location evidence="1">Cell membrane</location>
        <topology evidence="1">Multi-pass membrane protein</topology>
    </subcellularLocation>
</comment>
<dbReference type="EMBL" id="CP012622">
    <property type="protein sequence ID" value="ALD66482.1"/>
    <property type="molecule type" value="Genomic_DNA"/>
</dbReference>
<feature type="domain" description="PTS EIIC type-1" evidence="15">
    <location>
        <begin position="291"/>
        <end position="681"/>
    </location>
</feature>
<evidence type="ECO:0000256" key="11">
    <source>
        <dbReference type="PROSITE-ProRule" id="PRU00421"/>
    </source>
</evidence>
<keyword evidence="9 12" id="KW-1133">Transmembrane helix</keyword>
<evidence type="ECO:0000259" key="15">
    <source>
        <dbReference type="PROSITE" id="PS51103"/>
    </source>
</evidence>
<dbReference type="PATRIC" id="fig|362837.3.peg.589"/>
<evidence type="ECO:0000256" key="6">
    <source>
        <dbReference type="ARBA" id="ARBA00022683"/>
    </source>
</evidence>
<accession>A0A0M4KEN1</accession>
<proteinExistence type="predicted"/>
<keyword evidence="5" id="KW-0808">Transferase</keyword>
<dbReference type="GO" id="GO:0015771">
    <property type="term" value="P:trehalose transport"/>
    <property type="evidence" value="ECO:0007669"/>
    <property type="project" value="TreeGrafter"/>
</dbReference>
<dbReference type="PANTHER" id="PTHR30175:SF1">
    <property type="entry name" value="PTS SYSTEM ARBUTIN-, CELLOBIOSE-, AND SALICIN-SPECIFIC EIIBC COMPONENT-RELATED"/>
    <property type="match status" value="1"/>
</dbReference>
<dbReference type="GO" id="GO:0005886">
    <property type="term" value="C:plasma membrane"/>
    <property type="evidence" value="ECO:0007669"/>
    <property type="project" value="UniProtKB-SubCell"/>
</dbReference>
<dbReference type="InterPro" id="IPR013013">
    <property type="entry name" value="PTS_EIIC_1"/>
</dbReference>
<name>A0A0M4KEN1_9MOLU</name>
<evidence type="ECO:0000256" key="2">
    <source>
        <dbReference type="ARBA" id="ARBA00022448"/>
    </source>
</evidence>